<sequence length="192" mass="20720">MRSHTGSSAAAASATHELRADRAGEISVRCLPGAISGIAEDGVTEFVDHNVGVAMQQLGNMLGIDAAAFVEDDSQRIASTGDDGWCRRRDDPIGEDRPGLCLIRFDVVVLDRGNQPAIRVVQERLEIGPAMGFADLTAFLILRDRNRCVVNRPEVVAAIVPAKSAGFWYPSDECGRKRLYNTTTEHPQDGGS</sequence>
<keyword evidence="2" id="KW-1185">Reference proteome</keyword>
<accession>A0ABR6GJT1</accession>
<proteinExistence type="predicted"/>
<name>A0ABR6GJT1_9HYPH</name>
<dbReference type="EMBL" id="JACHXX010000019">
    <property type="protein sequence ID" value="MBB3166558.1"/>
    <property type="molecule type" value="Genomic_DNA"/>
</dbReference>
<dbReference type="Proteomes" id="UP000542811">
    <property type="component" value="Unassembled WGS sequence"/>
</dbReference>
<reference evidence="1 2" key="1">
    <citation type="submission" date="2020-08" db="EMBL/GenBank/DDBJ databases">
        <title>Genomic Encyclopedia of Type Strains, Phase III (KMG-III): the genomes of soil and plant-associated and newly described type strains.</title>
        <authorList>
            <person name="Whitman W."/>
        </authorList>
    </citation>
    <scope>NUCLEOTIDE SEQUENCE [LARGE SCALE GENOMIC DNA]</scope>
    <source>
        <strain evidence="1 2">CECT 8280</strain>
    </source>
</reference>
<comment type="caution">
    <text evidence="1">The sequence shown here is derived from an EMBL/GenBank/DDBJ whole genome shotgun (WGS) entry which is preliminary data.</text>
</comment>
<evidence type="ECO:0000313" key="1">
    <source>
        <dbReference type="EMBL" id="MBB3166558.1"/>
    </source>
</evidence>
<evidence type="ECO:0000313" key="2">
    <source>
        <dbReference type="Proteomes" id="UP000542811"/>
    </source>
</evidence>
<organism evidence="1 2">
    <name type="scientific">Rhizobium laguerreae</name>
    <dbReference type="NCBI Taxonomy" id="1076926"/>
    <lineage>
        <taxon>Bacteria</taxon>
        <taxon>Pseudomonadati</taxon>
        <taxon>Pseudomonadota</taxon>
        <taxon>Alphaproteobacteria</taxon>
        <taxon>Hyphomicrobiales</taxon>
        <taxon>Rhizobiaceae</taxon>
        <taxon>Rhizobium/Agrobacterium group</taxon>
        <taxon>Rhizobium</taxon>
    </lineage>
</organism>
<gene>
    <name evidence="1" type="ORF">FHS25_007076</name>
</gene>
<protein>
    <submittedName>
        <fullName evidence="1">Uncharacterized protein</fullName>
    </submittedName>
</protein>